<dbReference type="PROSITE" id="PS51257">
    <property type="entry name" value="PROKAR_LIPOPROTEIN"/>
    <property type="match status" value="1"/>
</dbReference>
<reference evidence="3 4" key="1">
    <citation type="submission" date="2018-05" db="EMBL/GenBank/DDBJ databases">
        <title>Streptomyces venezuelae.</title>
        <authorList>
            <person name="Kim W."/>
            <person name="Lee N."/>
            <person name="Cho B.-K."/>
        </authorList>
    </citation>
    <scope>NUCLEOTIDE SEQUENCE [LARGE SCALE GENOMIC DNA]</scope>
    <source>
        <strain evidence="3 4">ATCC 14585</strain>
    </source>
</reference>
<evidence type="ECO:0000256" key="1">
    <source>
        <dbReference type="SAM" id="MobiDB-lite"/>
    </source>
</evidence>
<evidence type="ECO:0000313" key="3">
    <source>
        <dbReference type="EMBL" id="QES39744.1"/>
    </source>
</evidence>
<protein>
    <recommendedName>
        <fullName evidence="5">Lipoprotein</fullName>
    </recommendedName>
</protein>
<dbReference type="RefSeq" id="WP_150181919.1">
    <property type="nucleotide sequence ID" value="NZ_CP029191.1"/>
</dbReference>
<keyword evidence="2" id="KW-0732">Signal</keyword>
<evidence type="ECO:0008006" key="5">
    <source>
        <dbReference type="Google" id="ProtNLM"/>
    </source>
</evidence>
<dbReference type="EMBL" id="CP029191">
    <property type="protein sequence ID" value="QES39744.1"/>
    <property type="molecule type" value="Genomic_DNA"/>
</dbReference>
<dbReference type="AlphaFoldDB" id="A0A5P2CAK3"/>
<name>A0A5P2CAK3_STRVZ</name>
<feature type="compositionally biased region" description="Basic and acidic residues" evidence="1">
    <location>
        <begin position="44"/>
        <end position="55"/>
    </location>
</feature>
<feature type="region of interest" description="Disordered" evidence="1">
    <location>
        <begin position="24"/>
        <end position="55"/>
    </location>
</feature>
<evidence type="ECO:0000256" key="2">
    <source>
        <dbReference type="SAM" id="SignalP"/>
    </source>
</evidence>
<proteinExistence type="predicted"/>
<evidence type="ECO:0000313" key="4">
    <source>
        <dbReference type="Proteomes" id="UP000324015"/>
    </source>
</evidence>
<accession>A0A5P2CAK3</accession>
<sequence>MKRTRTALAAPALALVSALTLGACGDSDSSSSSSEDTSTGTSKDSAKSPEKPVDPAAELRRAALTEHEVKGFTVKKPDKKYAFASSQEQLKVDKAACAPVAYATNQLPLGTPKADLIRLATGAKGPGDFTYVTLATYGDGEAKTTLADLSKAVRSCGTGFSAKAGRNTGSYSSITAETAPEPNGADESLAFKVTTKYEGMTHTMCAQAARHGDTIALYYAVDGMAFTQARPGNAKIGKAVVDAQSAKLA</sequence>
<dbReference type="Proteomes" id="UP000324015">
    <property type="component" value="Chromosome"/>
</dbReference>
<feature type="compositionally biased region" description="Low complexity" evidence="1">
    <location>
        <begin position="24"/>
        <end position="43"/>
    </location>
</feature>
<feature type="signal peptide" evidence="2">
    <location>
        <begin position="1"/>
        <end position="23"/>
    </location>
</feature>
<organism evidence="3 4">
    <name type="scientific">Streptomyces venezuelae</name>
    <dbReference type="NCBI Taxonomy" id="54571"/>
    <lineage>
        <taxon>Bacteria</taxon>
        <taxon>Bacillati</taxon>
        <taxon>Actinomycetota</taxon>
        <taxon>Actinomycetes</taxon>
        <taxon>Kitasatosporales</taxon>
        <taxon>Streptomycetaceae</taxon>
        <taxon>Streptomyces</taxon>
    </lineage>
</organism>
<feature type="chain" id="PRO_5038335668" description="Lipoprotein" evidence="2">
    <location>
        <begin position="24"/>
        <end position="249"/>
    </location>
</feature>
<gene>
    <name evidence="3" type="ORF">DEJ49_01045</name>
</gene>